<evidence type="ECO:0000313" key="5">
    <source>
        <dbReference type="Proteomes" id="UP001596527"/>
    </source>
</evidence>
<keyword evidence="1 2" id="KW-0238">DNA-binding</keyword>
<accession>A0ABW2SJR2</accession>
<dbReference type="EMBL" id="JBHTEF010000001">
    <property type="protein sequence ID" value="MFC7580095.1"/>
    <property type="molecule type" value="Genomic_DNA"/>
</dbReference>
<dbReference type="Pfam" id="PF00440">
    <property type="entry name" value="TetR_N"/>
    <property type="match status" value="1"/>
</dbReference>
<dbReference type="PROSITE" id="PS50977">
    <property type="entry name" value="HTH_TETR_2"/>
    <property type="match status" value="1"/>
</dbReference>
<evidence type="ECO:0000256" key="2">
    <source>
        <dbReference type="PROSITE-ProRule" id="PRU00335"/>
    </source>
</evidence>
<evidence type="ECO:0000259" key="3">
    <source>
        <dbReference type="PROSITE" id="PS50977"/>
    </source>
</evidence>
<protein>
    <submittedName>
        <fullName evidence="4">TetR/AcrR family transcriptional regulator</fullName>
    </submittedName>
</protein>
<gene>
    <name evidence="4" type="ORF">ACFQWG_02510</name>
</gene>
<dbReference type="RefSeq" id="WP_380971796.1">
    <property type="nucleotide sequence ID" value="NZ_JBHTEF010000001.1"/>
</dbReference>
<dbReference type="Gene3D" id="1.10.357.10">
    <property type="entry name" value="Tetracycline Repressor, domain 2"/>
    <property type="match status" value="1"/>
</dbReference>
<dbReference type="SUPFAM" id="SSF46689">
    <property type="entry name" value="Homeodomain-like"/>
    <property type="match status" value="1"/>
</dbReference>
<feature type="domain" description="HTH tetR-type" evidence="3">
    <location>
        <begin position="19"/>
        <end position="79"/>
    </location>
</feature>
<reference evidence="5" key="1">
    <citation type="journal article" date="2019" name="Int. J. Syst. Evol. Microbiol.">
        <title>The Global Catalogue of Microorganisms (GCM) 10K type strain sequencing project: providing services to taxonomists for standard genome sequencing and annotation.</title>
        <authorList>
            <consortium name="The Broad Institute Genomics Platform"/>
            <consortium name="The Broad Institute Genome Sequencing Center for Infectious Disease"/>
            <person name="Wu L."/>
            <person name="Ma J."/>
        </authorList>
    </citation>
    <scope>NUCLEOTIDE SEQUENCE [LARGE SCALE GENOMIC DNA]</scope>
    <source>
        <strain evidence="5">CCUG 56698</strain>
    </source>
</reference>
<evidence type="ECO:0000256" key="1">
    <source>
        <dbReference type="ARBA" id="ARBA00023125"/>
    </source>
</evidence>
<dbReference type="PRINTS" id="PR00455">
    <property type="entry name" value="HTHTETR"/>
</dbReference>
<sequence>MLTTVSPIDSPPVGRPRSEDADARILLAAIELYGEAGWSGYNLTKVTQLAGVGKSSMYARWSDKSRLLQDAFRVHVPVPAPTGTNVWDILSEWAAARVKMYLGPHSQAIRRVFVEMSTGEPTITALQDYLYTMPIAVLRSRIWEFKTNGYLPVTTSVTRLIDGIEGSVLMRSFSIPPENVPCFLSEIPEYVETLVADQLRAPLRAGEIRLARIAS</sequence>
<dbReference type="Proteomes" id="UP001596527">
    <property type="component" value="Unassembled WGS sequence"/>
</dbReference>
<organism evidence="4 5">
    <name type="scientific">Schaalia naturae</name>
    <dbReference type="NCBI Taxonomy" id="635203"/>
    <lineage>
        <taxon>Bacteria</taxon>
        <taxon>Bacillati</taxon>
        <taxon>Actinomycetota</taxon>
        <taxon>Actinomycetes</taxon>
        <taxon>Actinomycetales</taxon>
        <taxon>Actinomycetaceae</taxon>
        <taxon>Schaalia</taxon>
    </lineage>
</organism>
<keyword evidence="5" id="KW-1185">Reference proteome</keyword>
<feature type="DNA-binding region" description="H-T-H motif" evidence="2">
    <location>
        <begin position="42"/>
        <end position="61"/>
    </location>
</feature>
<dbReference type="InterPro" id="IPR001647">
    <property type="entry name" value="HTH_TetR"/>
</dbReference>
<dbReference type="InterPro" id="IPR009057">
    <property type="entry name" value="Homeodomain-like_sf"/>
</dbReference>
<evidence type="ECO:0000313" key="4">
    <source>
        <dbReference type="EMBL" id="MFC7580095.1"/>
    </source>
</evidence>
<proteinExistence type="predicted"/>
<comment type="caution">
    <text evidence="4">The sequence shown here is derived from an EMBL/GenBank/DDBJ whole genome shotgun (WGS) entry which is preliminary data.</text>
</comment>
<name>A0ABW2SJR2_9ACTO</name>